<dbReference type="GO" id="GO:0016491">
    <property type="term" value="F:oxidoreductase activity"/>
    <property type="evidence" value="ECO:0007669"/>
    <property type="project" value="InterPro"/>
</dbReference>
<proteinExistence type="predicted"/>
<evidence type="ECO:0000313" key="6">
    <source>
        <dbReference type="Proteomes" id="UP000230390"/>
    </source>
</evidence>
<dbReference type="OrthoDB" id="9772407at2"/>
<dbReference type="PANTHER" id="PTHR43638">
    <property type="entry name" value="OXIDOREDUCTASE, ALDO/KETO REDUCTASE FAMILY PROTEIN"/>
    <property type="match status" value="1"/>
</dbReference>
<organism evidence="5 6">
    <name type="scientific">Massilia eurypsychrophila</name>
    <dbReference type="NCBI Taxonomy" id="1485217"/>
    <lineage>
        <taxon>Bacteria</taxon>
        <taxon>Pseudomonadati</taxon>
        <taxon>Pseudomonadota</taxon>
        <taxon>Betaproteobacteria</taxon>
        <taxon>Burkholderiales</taxon>
        <taxon>Oxalobacteraceae</taxon>
        <taxon>Telluria group</taxon>
        <taxon>Massilia</taxon>
    </lineage>
</organism>
<feature type="binding site" evidence="2">
    <location>
        <position position="111"/>
    </location>
    <ligand>
        <name>substrate</name>
    </ligand>
</feature>
<dbReference type="EMBL" id="PDOC01000016">
    <property type="protein sequence ID" value="PIL43209.1"/>
    <property type="molecule type" value="Genomic_DNA"/>
</dbReference>
<sequence>MRTTKLPSGQAVPVLGQGTWGMGESPGSRAGEIEALRFGIDAGMSVVDTAEMYGDGATEDLVGQAIEGRRSKVLLVSKVLPQNATRAGTIAACERSLRRLQTDHLDLYLLHWRGRVPLAETLEAFETLMRTGKIRSWGVSNFDTADMTELVGKHGGPAVQTNQVLYNLARRGIEFDLLPWCEQRQLPVMAYSPLEQARLLGDPELRRIADAYAVTPAQIALAWAVRHDGVIAVPKAGTVEHVRQNLMALDIALSDSDLAALDRAFAPPTSKRPLEMI</sequence>
<dbReference type="InterPro" id="IPR036812">
    <property type="entry name" value="NAD(P)_OxRdtase_dom_sf"/>
</dbReference>
<dbReference type="PIRSF" id="PIRSF000097">
    <property type="entry name" value="AKR"/>
    <property type="match status" value="1"/>
</dbReference>
<evidence type="ECO:0000256" key="1">
    <source>
        <dbReference type="PIRSR" id="PIRSR000097-1"/>
    </source>
</evidence>
<evidence type="ECO:0000256" key="3">
    <source>
        <dbReference type="PIRSR" id="PIRSR000097-3"/>
    </source>
</evidence>
<name>A0A2G8TB52_9BURK</name>
<dbReference type="InterPro" id="IPR020471">
    <property type="entry name" value="AKR"/>
</dbReference>
<feature type="active site" description="Proton donor" evidence="1">
    <location>
        <position position="53"/>
    </location>
</feature>
<dbReference type="PANTHER" id="PTHR43638:SF3">
    <property type="entry name" value="ALDEHYDE REDUCTASE"/>
    <property type="match status" value="1"/>
</dbReference>
<gene>
    <name evidence="5" type="ORF">CR105_20675</name>
</gene>
<evidence type="ECO:0000313" key="5">
    <source>
        <dbReference type="EMBL" id="PIL43209.1"/>
    </source>
</evidence>
<dbReference type="SUPFAM" id="SSF51430">
    <property type="entry name" value="NAD(P)-linked oxidoreductase"/>
    <property type="match status" value="1"/>
</dbReference>
<dbReference type="CDD" id="cd19138">
    <property type="entry name" value="AKR_YeaE"/>
    <property type="match status" value="1"/>
</dbReference>
<dbReference type="Pfam" id="PF00248">
    <property type="entry name" value="Aldo_ket_red"/>
    <property type="match status" value="1"/>
</dbReference>
<dbReference type="RefSeq" id="WP_099791718.1">
    <property type="nucleotide sequence ID" value="NZ_JBHLYV010000095.1"/>
</dbReference>
<protein>
    <submittedName>
        <fullName evidence="5">Oxidoreductase</fullName>
    </submittedName>
</protein>
<evidence type="ECO:0000259" key="4">
    <source>
        <dbReference type="Pfam" id="PF00248"/>
    </source>
</evidence>
<evidence type="ECO:0000256" key="2">
    <source>
        <dbReference type="PIRSR" id="PIRSR000097-2"/>
    </source>
</evidence>
<dbReference type="AlphaFoldDB" id="A0A2G8TB52"/>
<dbReference type="Gene3D" id="3.20.20.100">
    <property type="entry name" value="NADP-dependent oxidoreductase domain"/>
    <property type="match status" value="1"/>
</dbReference>
<accession>A0A2G8TB52</accession>
<keyword evidence="6" id="KW-1185">Reference proteome</keyword>
<dbReference type="PRINTS" id="PR00069">
    <property type="entry name" value="ALDKETRDTASE"/>
</dbReference>
<comment type="caution">
    <text evidence="5">The sequence shown here is derived from an EMBL/GenBank/DDBJ whole genome shotgun (WGS) entry which is preliminary data.</text>
</comment>
<feature type="domain" description="NADP-dependent oxidoreductase" evidence="4">
    <location>
        <begin position="15"/>
        <end position="263"/>
    </location>
</feature>
<dbReference type="Proteomes" id="UP000230390">
    <property type="component" value="Unassembled WGS sequence"/>
</dbReference>
<reference evidence="5 6" key="1">
    <citation type="submission" date="2017-10" db="EMBL/GenBank/DDBJ databases">
        <title>Massilia psychrophilum sp. nov., a novel purple-pigmented bacterium isolated from Tianshan glacier, Xinjiang Municipality, China.</title>
        <authorList>
            <person name="Wang H."/>
        </authorList>
    </citation>
    <scope>NUCLEOTIDE SEQUENCE [LARGE SCALE GENOMIC DNA]</scope>
    <source>
        <strain evidence="5 6">JCM 30074</strain>
    </source>
</reference>
<dbReference type="InterPro" id="IPR023210">
    <property type="entry name" value="NADP_OxRdtase_dom"/>
</dbReference>
<feature type="site" description="Lowers pKa of active site Tyr" evidence="3">
    <location>
        <position position="78"/>
    </location>
</feature>